<dbReference type="GeneID" id="86825494"/>
<dbReference type="InterPro" id="IPR039422">
    <property type="entry name" value="MarR/SlyA-like"/>
</dbReference>
<organism evidence="2 3">
    <name type="scientific">Streptomyces stelliscabiei</name>
    <dbReference type="NCBI Taxonomy" id="146820"/>
    <lineage>
        <taxon>Bacteria</taxon>
        <taxon>Bacillati</taxon>
        <taxon>Actinomycetota</taxon>
        <taxon>Actinomycetes</taxon>
        <taxon>Kitasatosporales</taxon>
        <taxon>Streptomycetaceae</taxon>
        <taxon>Streptomyces</taxon>
    </lineage>
</organism>
<dbReference type="Gene3D" id="1.10.10.10">
    <property type="entry name" value="Winged helix-like DNA-binding domain superfamily/Winged helix DNA-binding domain"/>
    <property type="match status" value="1"/>
</dbReference>
<reference evidence="2 3" key="1">
    <citation type="submission" date="2020-10" db="EMBL/GenBank/DDBJ databases">
        <title>Sequencing the genomes of 1000 actinobacteria strains.</title>
        <authorList>
            <person name="Klenk H.-P."/>
        </authorList>
    </citation>
    <scope>NUCLEOTIDE SEQUENCE [LARGE SCALE GENOMIC DNA]</scope>
    <source>
        <strain evidence="2 3">DSM 41803</strain>
    </source>
</reference>
<dbReference type="Proteomes" id="UP000629287">
    <property type="component" value="Unassembled WGS sequence"/>
</dbReference>
<keyword evidence="3" id="KW-1185">Reference proteome</keyword>
<accession>A0A8I0NW62</accession>
<feature type="domain" description="HTH marR-type" evidence="1">
    <location>
        <begin position="1"/>
        <end position="126"/>
    </location>
</feature>
<dbReference type="SUPFAM" id="SSF46785">
    <property type="entry name" value="Winged helix' DNA-binding domain"/>
    <property type="match status" value="1"/>
</dbReference>
<dbReference type="GO" id="GO:0006950">
    <property type="term" value="P:response to stress"/>
    <property type="evidence" value="ECO:0007669"/>
    <property type="project" value="TreeGrafter"/>
</dbReference>
<gene>
    <name evidence="2" type="ORF">H4687_000875</name>
</gene>
<evidence type="ECO:0000313" key="3">
    <source>
        <dbReference type="Proteomes" id="UP000629287"/>
    </source>
</evidence>
<dbReference type="InterPro" id="IPR000835">
    <property type="entry name" value="HTH_MarR-typ"/>
</dbReference>
<keyword evidence="2" id="KW-0238">DNA-binding</keyword>
<dbReference type="InterPro" id="IPR036388">
    <property type="entry name" value="WH-like_DNA-bd_sf"/>
</dbReference>
<dbReference type="Pfam" id="PF01047">
    <property type="entry name" value="MarR"/>
    <property type="match status" value="1"/>
</dbReference>
<dbReference type="OrthoDB" id="3830756at2"/>
<evidence type="ECO:0000259" key="1">
    <source>
        <dbReference type="PROSITE" id="PS50995"/>
    </source>
</evidence>
<dbReference type="RefSeq" id="WP_046916688.1">
    <property type="nucleotide sequence ID" value="NZ_JADBGF010000001.1"/>
</dbReference>
<name>A0A8I0NW62_9ACTN</name>
<protein>
    <submittedName>
        <fullName evidence="2">DNA-binding MarR family transcriptional regulator</fullName>
    </submittedName>
</protein>
<sequence length="144" mass="15611">MTSEAAELLEVLWGRASTAPVSASQLRVLFILEHNDGINLRMLADALGSTPPSTSRLCDRLEAVGFVERHASTANRRELCLRLSRRGEAFLVDLRARREQALRSVLEQMPAGKRTALLEGLEAFCAAAAAEIHEGDADAAVRSA</sequence>
<proteinExistence type="predicted"/>
<dbReference type="SMART" id="SM00347">
    <property type="entry name" value="HTH_MARR"/>
    <property type="match status" value="1"/>
</dbReference>
<comment type="caution">
    <text evidence="2">The sequence shown here is derived from an EMBL/GenBank/DDBJ whole genome shotgun (WGS) entry which is preliminary data.</text>
</comment>
<dbReference type="GO" id="GO:0003677">
    <property type="term" value="F:DNA binding"/>
    <property type="evidence" value="ECO:0007669"/>
    <property type="project" value="UniProtKB-KW"/>
</dbReference>
<dbReference type="AlphaFoldDB" id="A0A8I0NW62"/>
<dbReference type="InterPro" id="IPR036390">
    <property type="entry name" value="WH_DNA-bd_sf"/>
</dbReference>
<dbReference type="PANTHER" id="PTHR33164">
    <property type="entry name" value="TRANSCRIPTIONAL REGULATOR, MARR FAMILY"/>
    <property type="match status" value="1"/>
</dbReference>
<dbReference type="PANTHER" id="PTHR33164:SF103">
    <property type="entry name" value="REGULATORY PROTEIN MARR"/>
    <property type="match status" value="1"/>
</dbReference>
<evidence type="ECO:0000313" key="2">
    <source>
        <dbReference type="EMBL" id="MBE1594746.1"/>
    </source>
</evidence>
<dbReference type="EMBL" id="JADBGF010000001">
    <property type="protein sequence ID" value="MBE1594746.1"/>
    <property type="molecule type" value="Genomic_DNA"/>
</dbReference>
<dbReference type="PROSITE" id="PS50995">
    <property type="entry name" value="HTH_MARR_2"/>
    <property type="match status" value="1"/>
</dbReference>
<dbReference type="GO" id="GO:0003700">
    <property type="term" value="F:DNA-binding transcription factor activity"/>
    <property type="evidence" value="ECO:0007669"/>
    <property type="project" value="InterPro"/>
</dbReference>